<dbReference type="RefSeq" id="WP_188859444.1">
    <property type="nucleotide sequence ID" value="NZ_BMOS01000045.1"/>
</dbReference>
<evidence type="ECO:0000313" key="2">
    <source>
        <dbReference type="Proteomes" id="UP000624041"/>
    </source>
</evidence>
<gene>
    <name evidence="1" type="ORF">GCM10007971_36410</name>
</gene>
<protein>
    <submittedName>
        <fullName evidence="1">Uncharacterized protein</fullName>
    </submittedName>
</protein>
<reference evidence="1" key="1">
    <citation type="journal article" date="2014" name="Int. J. Syst. Evol. Microbiol.">
        <title>Complete genome sequence of Corynebacterium casei LMG S-19264T (=DSM 44701T), isolated from a smear-ripened cheese.</title>
        <authorList>
            <consortium name="US DOE Joint Genome Institute (JGI-PGF)"/>
            <person name="Walter F."/>
            <person name="Albersmeier A."/>
            <person name="Kalinowski J."/>
            <person name="Ruckert C."/>
        </authorList>
    </citation>
    <scope>NUCLEOTIDE SEQUENCE</scope>
    <source>
        <strain evidence="1">JCM 17251</strain>
    </source>
</reference>
<reference evidence="1" key="2">
    <citation type="submission" date="2020-09" db="EMBL/GenBank/DDBJ databases">
        <authorList>
            <person name="Sun Q."/>
            <person name="Ohkuma M."/>
        </authorList>
    </citation>
    <scope>NUCLEOTIDE SEQUENCE</scope>
    <source>
        <strain evidence="1">JCM 17251</strain>
    </source>
</reference>
<organism evidence="1 2">
    <name type="scientific">Oceanobacillus indicireducens</name>
    <dbReference type="NCBI Taxonomy" id="1004261"/>
    <lineage>
        <taxon>Bacteria</taxon>
        <taxon>Bacillati</taxon>
        <taxon>Bacillota</taxon>
        <taxon>Bacilli</taxon>
        <taxon>Bacillales</taxon>
        <taxon>Bacillaceae</taxon>
        <taxon>Oceanobacillus</taxon>
    </lineage>
</organism>
<proteinExistence type="predicted"/>
<accession>A0A917Y4V5</accession>
<dbReference type="EMBL" id="BMOS01000045">
    <property type="protein sequence ID" value="GGN66423.1"/>
    <property type="molecule type" value="Genomic_DNA"/>
</dbReference>
<name>A0A917Y4V5_9BACI</name>
<dbReference type="AlphaFoldDB" id="A0A917Y4V5"/>
<keyword evidence="2" id="KW-1185">Reference proteome</keyword>
<dbReference type="Proteomes" id="UP000624041">
    <property type="component" value="Unassembled WGS sequence"/>
</dbReference>
<evidence type="ECO:0000313" key="1">
    <source>
        <dbReference type="EMBL" id="GGN66423.1"/>
    </source>
</evidence>
<comment type="caution">
    <text evidence="1">The sequence shown here is derived from an EMBL/GenBank/DDBJ whole genome shotgun (WGS) entry which is preliminary data.</text>
</comment>
<sequence length="72" mass="8593">MFAKQLNFRYVYTLFPCFFKRNLLAFIFDGEKSAREGATEYENPSVEFVSIQKVGFFKYLVVWKVQGYLKED</sequence>